<feature type="transmembrane region" description="Helical" evidence="1">
    <location>
        <begin position="30"/>
        <end position="50"/>
    </location>
</feature>
<organism evidence="2 3">
    <name type="scientific">Paenibacillus uliginis N3/975</name>
    <dbReference type="NCBI Taxonomy" id="1313296"/>
    <lineage>
        <taxon>Bacteria</taxon>
        <taxon>Bacillati</taxon>
        <taxon>Bacillota</taxon>
        <taxon>Bacilli</taxon>
        <taxon>Bacillales</taxon>
        <taxon>Paenibacillaceae</taxon>
        <taxon>Paenibacillus</taxon>
    </lineage>
</organism>
<dbReference type="AlphaFoldDB" id="A0A1X7HFK0"/>
<keyword evidence="1" id="KW-0472">Membrane</keyword>
<evidence type="ECO:0000313" key="2">
    <source>
        <dbReference type="EMBL" id="SMF85811.1"/>
    </source>
</evidence>
<name>A0A1X7HFK0_9BACL</name>
<keyword evidence="1" id="KW-0812">Transmembrane</keyword>
<keyword evidence="1" id="KW-1133">Transmembrane helix</keyword>
<accession>A0A1X7HFK0</accession>
<dbReference type="EMBL" id="LT840184">
    <property type="protein sequence ID" value="SMF85811.1"/>
    <property type="molecule type" value="Genomic_DNA"/>
</dbReference>
<feature type="transmembrane region" description="Helical" evidence="1">
    <location>
        <begin position="57"/>
        <end position="78"/>
    </location>
</feature>
<proteinExistence type="predicted"/>
<sequence>MKTKKIIFNISLILWLISTVYFLYKYSFGMGYWKNPLLVSIFFYIFAVIINKGFNKIITCISIFYIGFGVWFIIDLLLSLGDVLSVD</sequence>
<dbReference type="Proteomes" id="UP000192940">
    <property type="component" value="Chromosome I"/>
</dbReference>
<feature type="transmembrane region" description="Helical" evidence="1">
    <location>
        <begin position="7"/>
        <end position="24"/>
    </location>
</feature>
<evidence type="ECO:0000313" key="3">
    <source>
        <dbReference type="Proteomes" id="UP000192940"/>
    </source>
</evidence>
<protein>
    <submittedName>
        <fullName evidence="2">Uncharacterized protein</fullName>
    </submittedName>
</protein>
<keyword evidence="3" id="KW-1185">Reference proteome</keyword>
<reference evidence="2 3" key="1">
    <citation type="submission" date="2017-04" db="EMBL/GenBank/DDBJ databases">
        <authorList>
            <person name="Afonso C.L."/>
            <person name="Miller P.J."/>
            <person name="Scott M.A."/>
            <person name="Spackman E."/>
            <person name="Goraichik I."/>
            <person name="Dimitrov K.M."/>
            <person name="Suarez D.L."/>
            <person name="Swayne D.E."/>
        </authorList>
    </citation>
    <scope>NUCLEOTIDE SEQUENCE [LARGE SCALE GENOMIC DNA]</scope>
    <source>
        <strain evidence="2 3">N3/975</strain>
    </source>
</reference>
<evidence type="ECO:0000256" key="1">
    <source>
        <dbReference type="SAM" id="Phobius"/>
    </source>
</evidence>
<gene>
    <name evidence="2" type="ORF">SAMN05661091_3166</name>
</gene>